<accession>A0AAX3MU27</accession>
<dbReference type="RefSeq" id="WP_047910453.1">
    <property type="nucleotide sequence ID" value="NZ_CP118101.1"/>
</dbReference>
<evidence type="ECO:0000313" key="3">
    <source>
        <dbReference type="Proteomes" id="UP001220962"/>
    </source>
</evidence>
<proteinExistence type="predicted"/>
<evidence type="ECO:0000313" key="1">
    <source>
        <dbReference type="EMBL" id="WDH80893.1"/>
    </source>
</evidence>
<dbReference type="EMBL" id="CP118101">
    <property type="protein sequence ID" value="WDH80893.1"/>
    <property type="molecule type" value="Genomic_DNA"/>
</dbReference>
<sequence>MIDQMERYFELKKLKKDIDDELSSLRLEMIDHLTAENAVRMEHGEYEARIVVQNRKEYDDELLYKALPDPEVWKLLSKADTGKIASLIKLGVLSEEGISHTYETRRTELLIVNKK</sequence>
<dbReference type="EMBL" id="CP118108">
    <property type="protein sequence ID" value="WDI00593.1"/>
    <property type="molecule type" value="Genomic_DNA"/>
</dbReference>
<dbReference type="Proteomes" id="UP001221519">
    <property type="component" value="Chromosome"/>
</dbReference>
<organism evidence="1 3">
    <name type="scientific">Paenibacillus urinalis</name>
    <dbReference type="NCBI Taxonomy" id="521520"/>
    <lineage>
        <taxon>Bacteria</taxon>
        <taxon>Bacillati</taxon>
        <taxon>Bacillota</taxon>
        <taxon>Bacilli</taxon>
        <taxon>Bacillales</taxon>
        <taxon>Paenibacillaceae</taxon>
        <taxon>Paenibacillus</taxon>
    </lineage>
</organism>
<name>A0AAX3MU27_9BACL</name>
<keyword evidence="4" id="KW-1185">Reference proteome</keyword>
<protein>
    <recommendedName>
        <fullName evidence="5">Transcription elongation factor GreA/GreB C-terminal domain-containing protein</fullName>
    </recommendedName>
</protein>
<evidence type="ECO:0000313" key="4">
    <source>
        <dbReference type="Proteomes" id="UP001221519"/>
    </source>
</evidence>
<evidence type="ECO:0008006" key="5">
    <source>
        <dbReference type="Google" id="ProtNLM"/>
    </source>
</evidence>
<reference evidence="1 4" key="1">
    <citation type="submission" date="2023-02" db="EMBL/GenBank/DDBJ databases">
        <title>Pathogen: clinical or host-associated sample.</title>
        <authorList>
            <person name="Hergert J."/>
            <person name="Casey R."/>
            <person name="Wagner J."/>
            <person name="Young E.L."/>
            <person name="Oakeson K.F."/>
        </authorList>
    </citation>
    <scope>NUCLEOTIDE SEQUENCE</scope>
    <source>
        <strain evidence="2 4">2022CK-00829</strain>
        <strain evidence="1">2022CK-00830</strain>
    </source>
</reference>
<dbReference type="AlphaFoldDB" id="A0AAX3MU27"/>
<gene>
    <name evidence="1" type="ORF">PUW23_15250</name>
    <name evidence="2" type="ORF">PUW25_15010</name>
</gene>
<dbReference type="Proteomes" id="UP001220962">
    <property type="component" value="Chromosome"/>
</dbReference>
<evidence type="ECO:0000313" key="2">
    <source>
        <dbReference type="EMBL" id="WDI00593.1"/>
    </source>
</evidence>